<name>A0A0F9MWN7_9ZZZZ</name>
<gene>
    <name evidence="1" type="ORF">LCGC14_1024020</name>
</gene>
<comment type="caution">
    <text evidence="1">The sequence shown here is derived from an EMBL/GenBank/DDBJ whole genome shotgun (WGS) entry which is preliminary data.</text>
</comment>
<proteinExistence type="predicted"/>
<accession>A0A0F9MWN7</accession>
<organism evidence="1">
    <name type="scientific">marine sediment metagenome</name>
    <dbReference type="NCBI Taxonomy" id="412755"/>
    <lineage>
        <taxon>unclassified sequences</taxon>
        <taxon>metagenomes</taxon>
        <taxon>ecological metagenomes</taxon>
    </lineage>
</organism>
<evidence type="ECO:0000313" key="1">
    <source>
        <dbReference type="EMBL" id="KKN11695.1"/>
    </source>
</evidence>
<dbReference type="EMBL" id="LAZR01004109">
    <property type="protein sequence ID" value="KKN11695.1"/>
    <property type="molecule type" value="Genomic_DNA"/>
</dbReference>
<sequence length="113" mass="12169">MAGTNYAKVSPSSAGYNKSVGGDEFHLLLEDGSSLLLLEDGSFLILESSDVNPIDYTKGSLTGSDYDKGLLGYLLIQNGMFLLTEDGSRLILEGRRSRSLDYTKGSKTGTNYS</sequence>
<dbReference type="AlphaFoldDB" id="A0A0F9MWN7"/>
<protein>
    <submittedName>
        <fullName evidence="1">Uncharacterized protein</fullName>
    </submittedName>
</protein>
<reference evidence="1" key="1">
    <citation type="journal article" date="2015" name="Nature">
        <title>Complex archaea that bridge the gap between prokaryotes and eukaryotes.</title>
        <authorList>
            <person name="Spang A."/>
            <person name="Saw J.H."/>
            <person name="Jorgensen S.L."/>
            <person name="Zaremba-Niedzwiedzka K."/>
            <person name="Martijn J."/>
            <person name="Lind A.E."/>
            <person name="van Eijk R."/>
            <person name="Schleper C."/>
            <person name="Guy L."/>
            <person name="Ettema T.J."/>
        </authorList>
    </citation>
    <scope>NUCLEOTIDE SEQUENCE</scope>
</reference>